<dbReference type="EMBL" id="BMHI01000001">
    <property type="protein sequence ID" value="GGB14578.1"/>
    <property type="molecule type" value="Genomic_DNA"/>
</dbReference>
<accession>A0A916WNF4</accession>
<protein>
    <submittedName>
        <fullName evidence="1">Uncharacterized protein</fullName>
    </submittedName>
</protein>
<dbReference type="Proteomes" id="UP000636793">
    <property type="component" value="Unassembled WGS sequence"/>
</dbReference>
<comment type="caution">
    <text evidence="1">The sequence shown here is derived from an EMBL/GenBank/DDBJ whole genome shotgun (WGS) entry which is preliminary data.</text>
</comment>
<dbReference type="AlphaFoldDB" id="A0A916WNF4"/>
<reference evidence="1" key="2">
    <citation type="submission" date="2020-09" db="EMBL/GenBank/DDBJ databases">
        <authorList>
            <person name="Sun Q."/>
            <person name="Zhou Y."/>
        </authorList>
    </citation>
    <scope>NUCLEOTIDE SEQUENCE</scope>
    <source>
        <strain evidence="1">CGMCC 1.15085</strain>
    </source>
</reference>
<dbReference type="RefSeq" id="WP_188834967.1">
    <property type="nucleotide sequence ID" value="NZ_BMHI01000001.1"/>
</dbReference>
<evidence type="ECO:0000313" key="1">
    <source>
        <dbReference type="EMBL" id="GGB14578.1"/>
    </source>
</evidence>
<reference evidence="1" key="1">
    <citation type="journal article" date="2014" name="Int. J. Syst. Evol. Microbiol.">
        <title>Complete genome sequence of Corynebacterium casei LMG S-19264T (=DSM 44701T), isolated from a smear-ripened cheese.</title>
        <authorList>
            <consortium name="US DOE Joint Genome Institute (JGI-PGF)"/>
            <person name="Walter F."/>
            <person name="Albersmeier A."/>
            <person name="Kalinowski J."/>
            <person name="Ruckert C."/>
        </authorList>
    </citation>
    <scope>NUCLEOTIDE SEQUENCE</scope>
    <source>
        <strain evidence="1">CGMCC 1.15085</strain>
    </source>
</reference>
<sequence>MGRKSGWRTAAVKGAIEVLDPMGQSHLRITHQPSGTNATWHPEKAGRIPRDAECLIETPWGEQVTSATAKDTPIRRKSALREVTLGSRRFVYRHTSDRRSVVERDGLQIAAVHKSWQHVWSGRRPSFRDLGFTMDAPPTLDPFDEAVIVAFAAVIGTPGHEGAFTSICRFVPLLVLEGP</sequence>
<proteinExistence type="predicted"/>
<gene>
    <name evidence="1" type="ORF">GCM10011492_00270</name>
</gene>
<evidence type="ECO:0000313" key="2">
    <source>
        <dbReference type="Proteomes" id="UP000636793"/>
    </source>
</evidence>
<name>A0A916WNF4_9MICO</name>
<keyword evidence="2" id="KW-1185">Reference proteome</keyword>
<organism evidence="1 2">
    <name type="scientific">Flexivirga endophytica</name>
    <dbReference type="NCBI Taxonomy" id="1849103"/>
    <lineage>
        <taxon>Bacteria</taxon>
        <taxon>Bacillati</taxon>
        <taxon>Actinomycetota</taxon>
        <taxon>Actinomycetes</taxon>
        <taxon>Micrococcales</taxon>
        <taxon>Dermacoccaceae</taxon>
        <taxon>Flexivirga</taxon>
    </lineage>
</organism>